<dbReference type="Gene3D" id="3.20.20.140">
    <property type="entry name" value="Metal-dependent hydrolases"/>
    <property type="match status" value="1"/>
</dbReference>
<dbReference type="FunFam" id="3.20.20.140:FF:000014">
    <property type="entry name" value="5-methylthioadenosine/S-adenosylhomocysteine deaminase"/>
    <property type="match status" value="1"/>
</dbReference>
<dbReference type="SUPFAM" id="SSF51556">
    <property type="entry name" value="Metallo-dependent hydrolases"/>
    <property type="match status" value="1"/>
</dbReference>
<comment type="similarity">
    <text evidence="1">Belongs to the metallo-dependent hydrolases superfamily. ATZ/TRZ family.</text>
</comment>
<reference evidence="7" key="1">
    <citation type="submission" date="2019-03" db="EMBL/GenBank/DDBJ databases">
        <title>Aquabacterium pictum sp.nov., the first bacteriochlorophyll a-containing freshwater bacterium in the genus Aquabacterium of the class Betaproteobacteria.</title>
        <authorList>
            <person name="Hirose S."/>
            <person name="Tank M."/>
            <person name="Hara E."/>
            <person name="Tamaki H."/>
            <person name="Takaichi S."/>
            <person name="Haruta S."/>
            <person name="Hanada S."/>
        </authorList>
    </citation>
    <scope>NUCLEOTIDE SEQUENCE [LARGE SCALE GENOMIC DNA]</scope>
    <source>
        <strain evidence="7">W35</strain>
    </source>
</reference>
<name>A0A480AMC7_9BURK</name>
<evidence type="ECO:0000313" key="6">
    <source>
        <dbReference type="EMBL" id="GCL62166.1"/>
    </source>
</evidence>
<dbReference type="AlphaFoldDB" id="A0A480AMC7"/>
<dbReference type="PANTHER" id="PTHR43794:SF11">
    <property type="entry name" value="AMIDOHYDROLASE-RELATED DOMAIN-CONTAINING PROTEIN"/>
    <property type="match status" value="1"/>
</dbReference>
<dbReference type="NCBIfam" id="NF006055">
    <property type="entry name" value="PRK08203.1"/>
    <property type="match status" value="1"/>
</dbReference>
<evidence type="ECO:0000256" key="2">
    <source>
        <dbReference type="ARBA" id="ARBA00022723"/>
    </source>
</evidence>
<comment type="caution">
    <text evidence="6">The sequence shown here is derived from an EMBL/GenBank/DDBJ whole genome shotgun (WGS) entry which is preliminary data.</text>
</comment>
<dbReference type="InterPro" id="IPR011059">
    <property type="entry name" value="Metal-dep_hydrolase_composite"/>
</dbReference>
<proteinExistence type="inferred from homology"/>
<keyword evidence="2" id="KW-0479">Metal-binding</keyword>
<evidence type="ECO:0000256" key="1">
    <source>
        <dbReference type="ARBA" id="ARBA00006745"/>
    </source>
</evidence>
<dbReference type="OrthoDB" id="9807210at2"/>
<feature type="domain" description="Amidohydrolase-related" evidence="5">
    <location>
        <begin position="66"/>
        <end position="440"/>
    </location>
</feature>
<dbReference type="Proteomes" id="UP000301751">
    <property type="component" value="Unassembled WGS sequence"/>
</dbReference>
<keyword evidence="4" id="KW-0862">Zinc</keyword>
<organism evidence="6 7">
    <name type="scientific">Pseudaquabacterium pictum</name>
    <dbReference type="NCBI Taxonomy" id="2315236"/>
    <lineage>
        <taxon>Bacteria</taxon>
        <taxon>Pseudomonadati</taxon>
        <taxon>Pseudomonadota</taxon>
        <taxon>Betaproteobacteria</taxon>
        <taxon>Burkholderiales</taxon>
        <taxon>Sphaerotilaceae</taxon>
        <taxon>Pseudaquabacterium</taxon>
    </lineage>
</organism>
<dbReference type="Pfam" id="PF01979">
    <property type="entry name" value="Amidohydro_1"/>
    <property type="match status" value="1"/>
</dbReference>
<dbReference type="PANTHER" id="PTHR43794">
    <property type="entry name" value="AMINOHYDROLASE SSNA-RELATED"/>
    <property type="match status" value="1"/>
</dbReference>
<dbReference type="Gene3D" id="2.30.40.10">
    <property type="entry name" value="Urease, subunit C, domain 1"/>
    <property type="match status" value="1"/>
</dbReference>
<dbReference type="RefSeq" id="WP_137731906.1">
    <property type="nucleotide sequence ID" value="NZ_BJCL01000002.1"/>
</dbReference>
<evidence type="ECO:0000256" key="4">
    <source>
        <dbReference type="ARBA" id="ARBA00022833"/>
    </source>
</evidence>
<protein>
    <submittedName>
        <fullName evidence="6">8-oxoguanine deaminase</fullName>
    </submittedName>
</protein>
<keyword evidence="3" id="KW-0378">Hydrolase</keyword>
<evidence type="ECO:0000256" key="3">
    <source>
        <dbReference type="ARBA" id="ARBA00022801"/>
    </source>
</evidence>
<dbReference type="InterPro" id="IPR006680">
    <property type="entry name" value="Amidohydro-rel"/>
</dbReference>
<dbReference type="EMBL" id="BJCL01000002">
    <property type="protein sequence ID" value="GCL62166.1"/>
    <property type="molecule type" value="Genomic_DNA"/>
</dbReference>
<dbReference type="GO" id="GO:0019239">
    <property type="term" value="F:deaminase activity"/>
    <property type="evidence" value="ECO:0007669"/>
    <property type="project" value="UniProtKB-ARBA"/>
</dbReference>
<dbReference type="GO" id="GO:0046872">
    <property type="term" value="F:metal ion binding"/>
    <property type="evidence" value="ECO:0007669"/>
    <property type="project" value="UniProtKB-KW"/>
</dbReference>
<gene>
    <name evidence="6" type="ORF">AQPW35_12470</name>
</gene>
<sequence>MSQATPEASLLITNAEVIVTMDDQRRELRGGSLLLRGPRIEAVWPAGQLPPGTTADATIDATGHAVLPGLVNTHHHMYQSLTRAILAAQDAELFSWLKTLYPIWAGLTPEMVRVSTQVAMAELLLSGCTTSSDHLYLYPNGVRLDDSIDGAAQIGMRFHAARGSMSVGESAGGLPPDRLVEDEAAILADTQRLIEQHHDHGRYAMLRVVAAPCSPFSVSPGLMKDSAALARSLGTRLHTHLAENDHDVAYSRARFGMTPTEYAESVGWLGDDVWHAHCVKLDAAGIAAFAASGTGVAHCPCSNMRLASGIAPVRRMLDAGVPVGLGVDGSASNDGAHLLGEARTAMLLARVGKALDPFGCDTGPAEMTARAMLEVATRGGARVLGRDDIGHLAPGMAADLALFDLRTLGFAGGAVHDPVAALLLCAPAQAAYTIVNGRVVVRQGQLATVDLGPLLERHNRLARQLAGG</sequence>
<dbReference type="InterPro" id="IPR050287">
    <property type="entry name" value="MTA/SAH_deaminase"/>
</dbReference>
<accession>A0A480AMC7</accession>
<evidence type="ECO:0000259" key="5">
    <source>
        <dbReference type="Pfam" id="PF01979"/>
    </source>
</evidence>
<evidence type="ECO:0000313" key="7">
    <source>
        <dbReference type="Proteomes" id="UP000301751"/>
    </source>
</evidence>
<dbReference type="SUPFAM" id="SSF51338">
    <property type="entry name" value="Composite domain of metallo-dependent hydrolases"/>
    <property type="match status" value="1"/>
</dbReference>
<dbReference type="InterPro" id="IPR032466">
    <property type="entry name" value="Metal_Hydrolase"/>
</dbReference>
<keyword evidence="7" id="KW-1185">Reference proteome</keyword>
<dbReference type="CDD" id="cd01298">
    <property type="entry name" value="ATZ_TRZ_like"/>
    <property type="match status" value="1"/>
</dbReference>
<dbReference type="GO" id="GO:0016814">
    <property type="term" value="F:hydrolase activity, acting on carbon-nitrogen (but not peptide) bonds, in cyclic amidines"/>
    <property type="evidence" value="ECO:0007669"/>
    <property type="project" value="UniProtKB-ARBA"/>
</dbReference>